<accession>A0A6V7WRL0</accession>
<proteinExistence type="predicted"/>
<dbReference type="FunFam" id="3.30.160.60:FF:002343">
    <property type="entry name" value="Zinc finger protein 33A"/>
    <property type="match status" value="1"/>
</dbReference>
<dbReference type="Gene3D" id="3.30.160.60">
    <property type="entry name" value="Classic Zinc Finger"/>
    <property type="match status" value="2"/>
</dbReference>
<evidence type="ECO:0000256" key="5">
    <source>
        <dbReference type="ARBA" id="ARBA00023015"/>
    </source>
</evidence>
<evidence type="ECO:0000259" key="9">
    <source>
        <dbReference type="PROSITE" id="PS50157"/>
    </source>
</evidence>
<dbReference type="Pfam" id="PF00096">
    <property type="entry name" value="zf-C2H2"/>
    <property type="match status" value="1"/>
</dbReference>
<dbReference type="OrthoDB" id="8922241at2759"/>
<dbReference type="InterPro" id="IPR036236">
    <property type="entry name" value="Znf_C2H2_sf"/>
</dbReference>
<dbReference type="EMBL" id="CAJEWN010000763">
    <property type="protein sequence ID" value="CAD2189678.1"/>
    <property type="molecule type" value="Genomic_DNA"/>
</dbReference>
<feature type="domain" description="C2H2-type" evidence="9">
    <location>
        <begin position="89"/>
        <end position="123"/>
    </location>
</feature>
<dbReference type="PANTHER" id="PTHR46179:SF13">
    <property type="entry name" value="C2H2-TYPE DOMAIN-CONTAINING PROTEIN"/>
    <property type="match status" value="1"/>
</dbReference>
<dbReference type="GO" id="GO:0008270">
    <property type="term" value="F:zinc ion binding"/>
    <property type="evidence" value="ECO:0007669"/>
    <property type="project" value="UniProtKB-KW"/>
</dbReference>
<dbReference type="Proteomes" id="UP000580250">
    <property type="component" value="Unassembled WGS sequence"/>
</dbReference>
<evidence type="ECO:0000256" key="7">
    <source>
        <dbReference type="ARBA" id="ARBA00023242"/>
    </source>
</evidence>
<keyword evidence="5" id="KW-0805">Transcription regulation</keyword>
<evidence type="ECO:0000256" key="6">
    <source>
        <dbReference type="ARBA" id="ARBA00023163"/>
    </source>
</evidence>
<evidence type="ECO:0000256" key="8">
    <source>
        <dbReference type="PROSITE-ProRule" id="PRU00042"/>
    </source>
</evidence>
<feature type="domain" description="C2H2-type" evidence="9">
    <location>
        <begin position="57"/>
        <end position="88"/>
    </location>
</feature>
<evidence type="ECO:0000256" key="4">
    <source>
        <dbReference type="ARBA" id="ARBA00022833"/>
    </source>
</evidence>
<evidence type="ECO:0000256" key="3">
    <source>
        <dbReference type="ARBA" id="ARBA00022771"/>
    </source>
</evidence>
<dbReference type="SMART" id="SM00355">
    <property type="entry name" value="ZnF_C2H2"/>
    <property type="match status" value="4"/>
</dbReference>
<dbReference type="InterPro" id="IPR051061">
    <property type="entry name" value="Zinc_finger_trans_reg"/>
</dbReference>
<protein>
    <recommendedName>
        <fullName evidence="9">C2H2-type domain-containing protein</fullName>
    </recommendedName>
</protein>
<organism evidence="10 11">
    <name type="scientific">Meloidogyne enterolobii</name>
    <name type="common">Root-knot nematode worm</name>
    <name type="synonym">Meloidogyne mayaguensis</name>
    <dbReference type="NCBI Taxonomy" id="390850"/>
    <lineage>
        <taxon>Eukaryota</taxon>
        <taxon>Metazoa</taxon>
        <taxon>Ecdysozoa</taxon>
        <taxon>Nematoda</taxon>
        <taxon>Chromadorea</taxon>
        <taxon>Rhabditida</taxon>
        <taxon>Tylenchina</taxon>
        <taxon>Tylenchomorpha</taxon>
        <taxon>Tylenchoidea</taxon>
        <taxon>Meloidogynidae</taxon>
        <taxon>Meloidogyninae</taxon>
        <taxon>Meloidogyne</taxon>
    </lineage>
</organism>
<dbReference type="PROSITE" id="PS00028">
    <property type="entry name" value="ZINC_FINGER_C2H2_1"/>
    <property type="match status" value="1"/>
</dbReference>
<gene>
    <name evidence="10" type="ORF">MENT_LOCUS42414</name>
</gene>
<dbReference type="AlphaFoldDB" id="A0A6V7WRL0"/>
<dbReference type="SUPFAM" id="SSF57667">
    <property type="entry name" value="beta-beta-alpha zinc fingers"/>
    <property type="match status" value="1"/>
</dbReference>
<dbReference type="GO" id="GO:0006357">
    <property type="term" value="P:regulation of transcription by RNA polymerase II"/>
    <property type="evidence" value="ECO:0007669"/>
    <property type="project" value="TreeGrafter"/>
</dbReference>
<keyword evidence="4" id="KW-0862">Zinc</keyword>
<evidence type="ECO:0000313" key="11">
    <source>
        <dbReference type="Proteomes" id="UP000580250"/>
    </source>
</evidence>
<sequence length="341" mass="38941">MDNKTKGGSSAVPVDTGAPSSKLVCEWNACNEEFDIDNKKAFYEHVYKHAGNEEKPYQCQWSDCNRTAAFSRRDNLKQHLITHTGEKPFVCNYVDQNGVICNKEFTRQENLKIHQNKHTGEIIIHKCVHCPQTFTTRQGKDYHEKRKHAAGSSADNEAVIGHAINLHEGDYPQYIPEGVQLNFAHPAYTLHEWQQNFVRPAYQSGGHQPLTQLPTNLGHQGQHFVHTTHPIHGDGTGSGNEGLPPQQPDLRLFGHDIYVKDQDYDLNFVEDQGIMLAIKKRKTIWFHKHDISQYKRLFDDAQDDRIRDKDRGLIKEEVLVNEAHHIRGRESGDKGKGKALD</sequence>
<name>A0A6V7WRL0_MELEN</name>
<dbReference type="GO" id="GO:0005634">
    <property type="term" value="C:nucleus"/>
    <property type="evidence" value="ECO:0007669"/>
    <property type="project" value="UniProtKB-SubCell"/>
</dbReference>
<comment type="caution">
    <text evidence="10">The sequence shown here is derived from an EMBL/GenBank/DDBJ whole genome shotgun (WGS) entry which is preliminary data.</text>
</comment>
<keyword evidence="2" id="KW-0479">Metal-binding</keyword>
<keyword evidence="7" id="KW-0539">Nucleus</keyword>
<evidence type="ECO:0000256" key="2">
    <source>
        <dbReference type="ARBA" id="ARBA00022723"/>
    </source>
</evidence>
<reference evidence="10 11" key="1">
    <citation type="submission" date="2020-08" db="EMBL/GenBank/DDBJ databases">
        <authorList>
            <person name="Koutsovoulos G."/>
            <person name="Danchin GJ E."/>
        </authorList>
    </citation>
    <scope>NUCLEOTIDE SEQUENCE [LARGE SCALE GENOMIC DNA]</scope>
</reference>
<dbReference type="InterPro" id="IPR013087">
    <property type="entry name" value="Znf_C2H2_type"/>
</dbReference>
<keyword evidence="3 8" id="KW-0863">Zinc-finger</keyword>
<dbReference type="PANTHER" id="PTHR46179">
    <property type="entry name" value="ZINC FINGER PROTEIN"/>
    <property type="match status" value="1"/>
</dbReference>
<evidence type="ECO:0000313" key="10">
    <source>
        <dbReference type="EMBL" id="CAD2189678.1"/>
    </source>
</evidence>
<evidence type="ECO:0000256" key="1">
    <source>
        <dbReference type="ARBA" id="ARBA00004123"/>
    </source>
</evidence>
<dbReference type="PROSITE" id="PS50157">
    <property type="entry name" value="ZINC_FINGER_C2H2_2"/>
    <property type="match status" value="2"/>
</dbReference>
<comment type="subcellular location">
    <subcellularLocation>
        <location evidence="1">Nucleus</location>
    </subcellularLocation>
</comment>
<keyword evidence="6" id="KW-0804">Transcription</keyword>